<sequence length="130" mass="13666">MRVRISRNPKKRAALSVTSLIDVIFLLLLFFMLTSTFVRHQQVDIAAPNAEGASGGSSPDVLLRAGADDQVTINGETVGLADIADRLAALRQAGGETLLVTATEDAVSQTLVNAVEAAQRSGFTKISVAD</sequence>
<organism evidence="9 10">
    <name type="scientific">Fulvimarina endophytica</name>
    <dbReference type="NCBI Taxonomy" id="2293836"/>
    <lineage>
        <taxon>Bacteria</taxon>
        <taxon>Pseudomonadati</taxon>
        <taxon>Pseudomonadota</taxon>
        <taxon>Alphaproteobacteria</taxon>
        <taxon>Hyphomicrobiales</taxon>
        <taxon>Aurantimonadaceae</taxon>
        <taxon>Fulvimarina</taxon>
    </lineage>
</organism>
<dbReference type="GO" id="GO:0005886">
    <property type="term" value="C:plasma membrane"/>
    <property type="evidence" value="ECO:0007669"/>
    <property type="project" value="UniProtKB-SubCell"/>
</dbReference>
<name>A0A371X284_9HYPH</name>
<comment type="subcellular location">
    <subcellularLocation>
        <location evidence="1">Cell membrane</location>
        <topology evidence="1">Single-pass membrane protein</topology>
    </subcellularLocation>
    <subcellularLocation>
        <location evidence="7">Cell membrane</location>
        <topology evidence="7">Single-pass type II membrane protein</topology>
    </subcellularLocation>
</comment>
<dbReference type="AlphaFoldDB" id="A0A371X284"/>
<evidence type="ECO:0000256" key="8">
    <source>
        <dbReference type="SAM" id="Phobius"/>
    </source>
</evidence>
<accession>A0A371X284</accession>
<dbReference type="EMBL" id="QURL01000004">
    <property type="protein sequence ID" value="RFC63327.1"/>
    <property type="molecule type" value="Genomic_DNA"/>
</dbReference>
<protein>
    <submittedName>
        <fullName evidence="9">Biopolymer transporter ExbD</fullName>
    </submittedName>
</protein>
<dbReference type="InterPro" id="IPR003400">
    <property type="entry name" value="ExbD"/>
</dbReference>
<keyword evidence="7" id="KW-0813">Transport</keyword>
<proteinExistence type="inferred from homology"/>
<dbReference type="Gene3D" id="3.30.420.270">
    <property type="match status" value="1"/>
</dbReference>
<evidence type="ECO:0000313" key="9">
    <source>
        <dbReference type="EMBL" id="RFC63327.1"/>
    </source>
</evidence>
<evidence type="ECO:0000256" key="7">
    <source>
        <dbReference type="RuleBase" id="RU003879"/>
    </source>
</evidence>
<evidence type="ECO:0000313" key="10">
    <source>
        <dbReference type="Proteomes" id="UP000264310"/>
    </source>
</evidence>
<evidence type="ECO:0000256" key="4">
    <source>
        <dbReference type="ARBA" id="ARBA00022692"/>
    </source>
</evidence>
<keyword evidence="5 8" id="KW-1133">Transmembrane helix</keyword>
<dbReference type="GO" id="GO:0015031">
    <property type="term" value="P:protein transport"/>
    <property type="evidence" value="ECO:0007669"/>
    <property type="project" value="UniProtKB-KW"/>
</dbReference>
<dbReference type="PANTHER" id="PTHR30558:SF3">
    <property type="entry name" value="BIOPOLYMER TRANSPORT PROTEIN EXBD-RELATED"/>
    <property type="match status" value="1"/>
</dbReference>
<evidence type="ECO:0000256" key="5">
    <source>
        <dbReference type="ARBA" id="ARBA00022989"/>
    </source>
</evidence>
<keyword evidence="7" id="KW-0653">Protein transport</keyword>
<dbReference type="PANTHER" id="PTHR30558">
    <property type="entry name" value="EXBD MEMBRANE COMPONENT OF PMF-DRIVEN MACROMOLECULE IMPORT SYSTEM"/>
    <property type="match status" value="1"/>
</dbReference>
<evidence type="ECO:0000256" key="2">
    <source>
        <dbReference type="ARBA" id="ARBA00005811"/>
    </source>
</evidence>
<dbReference type="GO" id="GO:0022857">
    <property type="term" value="F:transmembrane transporter activity"/>
    <property type="evidence" value="ECO:0007669"/>
    <property type="project" value="InterPro"/>
</dbReference>
<gene>
    <name evidence="9" type="ORF">DYI37_09745</name>
</gene>
<evidence type="ECO:0000256" key="1">
    <source>
        <dbReference type="ARBA" id="ARBA00004162"/>
    </source>
</evidence>
<dbReference type="Pfam" id="PF02472">
    <property type="entry name" value="ExbD"/>
    <property type="match status" value="1"/>
</dbReference>
<comment type="similarity">
    <text evidence="2 7">Belongs to the ExbD/TolR family.</text>
</comment>
<keyword evidence="10" id="KW-1185">Reference proteome</keyword>
<reference evidence="9 10" key="1">
    <citation type="submission" date="2018-08" db="EMBL/GenBank/DDBJ databases">
        <title>Fulvimarina sp. 85, whole genome shotgun sequence.</title>
        <authorList>
            <person name="Tuo L."/>
        </authorList>
    </citation>
    <scope>NUCLEOTIDE SEQUENCE [LARGE SCALE GENOMIC DNA]</scope>
    <source>
        <strain evidence="9 10">85</strain>
    </source>
</reference>
<feature type="transmembrane region" description="Helical" evidence="8">
    <location>
        <begin position="12"/>
        <end position="33"/>
    </location>
</feature>
<dbReference type="Proteomes" id="UP000264310">
    <property type="component" value="Unassembled WGS sequence"/>
</dbReference>
<comment type="caution">
    <text evidence="9">The sequence shown here is derived from an EMBL/GenBank/DDBJ whole genome shotgun (WGS) entry which is preliminary data.</text>
</comment>
<evidence type="ECO:0000256" key="3">
    <source>
        <dbReference type="ARBA" id="ARBA00022475"/>
    </source>
</evidence>
<evidence type="ECO:0000256" key="6">
    <source>
        <dbReference type="ARBA" id="ARBA00023136"/>
    </source>
</evidence>
<keyword evidence="3" id="KW-1003">Cell membrane</keyword>
<keyword evidence="4 7" id="KW-0812">Transmembrane</keyword>
<keyword evidence="6 8" id="KW-0472">Membrane</keyword>